<reference evidence="1" key="1">
    <citation type="journal article" date="2015" name="Nature">
        <title>Complex archaea that bridge the gap between prokaryotes and eukaryotes.</title>
        <authorList>
            <person name="Spang A."/>
            <person name="Saw J.H."/>
            <person name="Jorgensen S.L."/>
            <person name="Zaremba-Niedzwiedzka K."/>
            <person name="Martijn J."/>
            <person name="Lind A.E."/>
            <person name="van Eijk R."/>
            <person name="Schleper C."/>
            <person name="Guy L."/>
            <person name="Ettema T.J."/>
        </authorList>
    </citation>
    <scope>NUCLEOTIDE SEQUENCE</scope>
</reference>
<proteinExistence type="predicted"/>
<sequence>MAKTDEAYVVLAKHYAQYLVVEEEERDGPVEVEILDEDDFNEALVAVRDTLKEAEKAATEWIEGCSSTEEDGIEHQPIAAVNIYRVPRTGPARPGRWIKDMWT</sequence>
<dbReference type="EMBL" id="LAZR01013014">
    <property type="protein sequence ID" value="KKM23995.1"/>
    <property type="molecule type" value="Genomic_DNA"/>
</dbReference>
<protein>
    <submittedName>
        <fullName evidence="1">Uncharacterized protein</fullName>
    </submittedName>
</protein>
<comment type="caution">
    <text evidence="1">The sequence shown here is derived from an EMBL/GenBank/DDBJ whole genome shotgun (WGS) entry which is preliminary data.</text>
</comment>
<organism evidence="1">
    <name type="scientific">marine sediment metagenome</name>
    <dbReference type="NCBI Taxonomy" id="412755"/>
    <lineage>
        <taxon>unclassified sequences</taxon>
        <taxon>metagenomes</taxon>
        <taxon>ecological metagenomes</taxon>
    </lineage>
</organism>
<accession>A0A0F9L922</accession>
<dbReference type="AlphaFoldDB" id="A0A0F9L922"/>
<name>A0A0F9L922_9ZZZZ</name>
<gene>
    <name evidence="1" type="ORF">LCGC14_1609600</name>
</gene>
<evidence type="ECO:0000313" key="1">
    <source>
        <dbReference type="EMBL" id="KKM23995.1"/>
    </source>
</evidence>